<keyword evidence="2" id="KW-1185">Reference proteome</keyword>
<evidence type="ECO:0000313" key="1">
    <source>
        <dbReference type="EMBL" id="MED1202198.1"/>
    </source>
</evidence>
<evidence type="ECO:0000313" key="2">
    <source>
        <dbReference type="Proteomes" id="UP001341444"/>
    </source>
</evidence>
<dbReference type="InterPro" id="IPR036491">
    <property type="entry name" value="YugN-like_sf"/>
</dbReference>
<name>A0ABU6MET7_9BACI</name>
<gene>
    <name evidence="1" type="ORF">P4T90_03710</name>
</gene>
<dbReference type="Gene3D" id="3.30.310.100">
    <property type="entry name" value="YugN-like"/>
    <property type="match status" value="1"/>
</dbReference>
<dbReference type="SUPFAM" id="SSF160755">
    <property type="entry name" value="YugN-like"/>
    <property type="match status" value="1"/>
</dbReference>
<accession>A0ABU6MET7</accession>
<dbReference type="EMBL" id="JARMAB010000004">
    <property type="protein sequence ID" value="MED1202198.1"/>
    <property type="molecule type" value="Genomic_DNA"/>
</dbReference>
<dbReference type="RefSeq" id="WP_066264863.1">
    <property type="nucleotide sequence ID" value="NZ_JARMAB010000004.1"/>
</dbReference>
<dbReference type="Pfam" id="PF08868">
    <property type="entry name" value="YugN"/>
    <property type="match status" value="1"/>
</dbReference>
<comment type="caution">
    <text evidence="1">The sequence shown here is derived from an EMBL/GenBank/DDBJ whole genome shotgun (WGS) entry which is preliminary data.</text>
</comment>
<sequence length="119" mass="13930">MQFDDTQLERFKADLSRLDDCLQKHGMVRAGQWDYERVSYDRKFQVTEGTYYLRIQGYAIEGDIDSSDALVQLLPPILGKYYYPHGVEYGDDEYYPGQLVKQCEKLLLNIKNEIEGFAE</sequence>
<proteinExistence type="predicted"/>
<reference evidence="1 2" key="1">
    <citation type="submission" date="2023-03" db="EMBL/GenBank/DDBJ databases">
        <title>Bacillus Genome Sequencing.</title>
        <authorList>
            <person name="Dunlap C."/>
        </authorList>
    </citation>
    <scope>NUCLEOTIDE SEQUENCE [LARGE SCALE GENOMIC DNA]</scope>
    <source>
        <strain evidence="1 2">B-23453</strain>
    </source>
</reference>
<organism evidence="1 2">
    <name type="scientific">Heyndrickxia acidicola</name>
    <dbReference type="NCBI Taxonomy" id="209389"/>
    <lineage>
        <taxon>Bacteria</taxon>
        <taxon>Bacillati</taxon>
        <taxon>Bacillota</taxon>
        <taxon>Bacilli</taxon>
        <taxon>Bacillales</taxon>
        <taxon>Bacillaceae</taxon>
        <taxon>Heyndrickxia</taxon>
    </lineage>
</organism>
<protein>
    <submittedName>
        <fullName evidence="1">YugN family protein</fullName>
    </submittedName>
</protein>
<dbReference type="InterPro" id="IPR014967">
    <property type="entry name" value="Uncharacterised_YugN-like"/>
</dbReference>
<dbReference type="Proteomes" id="UP001341444">
    <property type="component" value="Unassembled WGS sequence"/>
</dbReference>